<accession>A0A074RK95</accession>
<dbReference type="HOGENOM" id="CLU_439155_0_0_1"/>
<evidence type="ECO:0000313" key="2">
    <source>
        <dbReference type="EMBL" id="KEP47531.1"/>
    </source>
</evidence>
<gene>
    <name evidence="2" type="ORF">V565_152290</name>
</gene>
<dbReference type="Proteomes" id="UP000027456">
    <property type="component" value="Unassembled WGS sequence"/>
</dbReference>
<keyword evidence="3" id="KW-1185">Reference proteome</keyword>
<proteinExistence type="predicted"/>
<dbReference type="EMBL" id="AZST01000715">
    <property type="protein sequence ID" value="KEP47531.1"/>
    <property type="molecule type" value="Genomic_DNA"/>
</dbReference>
<evidence type="ECO:0000313" key="3">
    <source>
        <dbReference type="Proteomes" id="UP000027456"/>
    </source>
</evidence>
<comment type="caution">
    <text evidence="2">The sequence shown here is derived from an EMBL/GenBank/DDBJ whole genome shotgun (WGS) entry which is preliminary data.</text>
</comment>
<sequence length="623" mass="68961">MSTDNKCIITLPRQVKFPDGPPYYVVARGLATGVYPISQWPSVELLVRSKQAAVISPGPWWRKCEKWNQAIHAVNNATLLDSSFFDDSILQQLPPRHIMAPEYWDGLWPEQATILIDLDDARHTMPWIGEEIVSSVRFAVRGAQSSPLRATRSFIGEPIKLLVPPQAIPLRTPSPRAAITADPAPQATRGVVRRQQRRRESRLNLLPESLTLPVHPSRSQSQSQNSPKLASSWARSQPDYGESGPTQSTSTALAPPPPTLVEDSDDDYDRSQEIAREWDRNEISTAIIISSPRAVVVSLNPSPVHTPNPSDAPSPELFPLSTQALSSAARQLEVIQRGRERIQAMANQRTSDPVLEAEINASVIVHLIESFPSLRARSMALPNGSDGPVSKARQRRERARRIDAKAIEINEVVKALIAEGAKELDIDASELLARFALIAPLGETRPPNYYNGLISHYSKEWKSEYAGPPKEYLTYVAQRVRNEKLAENLKDEEISAYVEAAEAARAANKDTKAAGMNRKKAVSLAFAELHTIYQRILTLNNTVGVEFVLFVTRGALEDDVEPFYGSSTKAGEFMHGQVSMAPKDILQLMDLFVVGGGQGTKEKVEGEKDLYRKSVQEKLRGSL</sequence>
<protein>
    <submittedName>
        <fullName evidence="2">Uncharacterized protein</fullName>
    </submittedName>
</protein>
<feature type="non-terminal residue" evidence="2">
    <location>
        <position position="623"/>
    </location>
</feature>
<feature type="region of interest" description="Disordered" evidence="1">
    <location>
        <begin position="172"/>
        <end position="270"/>
    </location>
</feature>
<reference evidence="2 3" key="1">
    <citation type="submission" date="2013-12" db="EMBL/GenBank/DDBJ databases">
        <authorList>
            <person name="Cubeta M."/>
            <person name="Pakala S."/>
            <person name="Fedorova N."/>
            <person name="Thomas E."/>
            <person name="Dean R."/>
            <person name="Jabaji S."/>
            <person name="Neate S."/>
            <person name="Toda T."/>
            <person name="Tavantzis S."/>
            <person name="Vilgalys R."/>
            <person name="Bharathan N."/>
            <person name="Pakala S."/>
            <person name="Losada L.S."/>
            <person name="Zafar N."/>
            <person name="Nierman W."/>
        </authorList>
    </citation>
    <scope>NUCLEOTIDE SEQUENCE [LARGE SCALE GENOMIC DNA]</scope>
    <source>
        <strain evidence="2 3">123E</strain>
    </source>
</reference>
<evidence type="ECO:0000256" key="1">
    <source>
        <dbReference type="SAM" id="MobiDB-lite"/>
    </source>
</evidence>
<feature type="compositionally biased region" description="Basic residues" evidence="1">
    <location>
        <begin position="191"/>
        <end position="200"/>
    </location>
</feature>
<dbReference type="OrthoDB" id="3233760at2759"/>
<name>A0A074RK95_9AGAM</name>
<feature type="compositionally biased region" description="Low complexity" evidence="1">
    <location>
        <begin position="217"/>
        <end position="226"/>
    </location>
</feature>
<dbReference type="AlphaFoldDB" id="A0A074RK95"/>
<organism evidence="2 3">
    <name type="scientific">Rhizoctonia solani 123E</name>
    <dbReference type="NCBI Taxonomy" id="1423351"/>
    <lineage>
        <taxon>Eukaryota</taxon>
        <taxon>Fungi</taxon>
        <taxon>Dikarya</taxon>
        <taxon>Basidiomycota</taxon>
        <taxon>Agaricomycotina</taxon>
        <taxon>Agaricomycetes</taxon>
        <taxon>Cantharellales</taxon>
        <taxon>Ceratobasidiaceae</taxon>
        <taxon>Rhizoctonia</taxon>
    </lineage>
</organism>